<evidence type="ECO:0008006" key="2">
    <source>
        <dbReference type="Google" id="ProtNLM"/>
    </source>
</evidence>
<organism evidence="1">
    <name type="scientific">marine metagenome</name>
    <dbReference type="NCBI Taxonomy" id="408172"/>
    <lineage>
        <taxon>unclassified sequences</taxon>
        <taxon>metagenomes</taxon>
        <taxon>ecological metagenomes</taxon>
    </lineage>
</organism>
<accession>A0A382RBW3</accession>
<proteinExistence type="predicted"/>
<name>A0A382RBW3_9ZZZZ</name>
<protein>
    <recommendedName>
        <fullName evidence="2">Flagellar basal body rod protein N-terminal domain-containing protein</fullName>
    </recommendedName>
</protein>
<reference evidence="1" key="1">
    <citation type="submission" date="2018-05" db="EMBL/GenBank/DDBJ databases">
        <authorList>
            <person name="Lanie J.A."/>
            <person name="Ng W.-L."/>
            <person name="Kazmierczak K.M."/>
            <person name="Andrzejewski T.M."/>
            <person name="Davidsen T.M."/>
            <person name="Wayne K.J."/>
            <person name="Tettelin H."/>
            <person name="Glass J.I."/>
            <person name="Rusch D."/>
            <person name="Podicherti R."/>
            <person name="Tsui H.-C.T."/>
            <person name="Winkler M.E."/>
        </authorList>
    </citation>
    <scope>NUCLEOTIDE SEQUENCE</scope>
</reference>
<sequence length="81" mass="8958">MNVTLYQAAAAMEGNLLRQQAIAENLSAASVPGFKKNDIGFSAISADMFKGQLDRVQDKSQLQFLFPSFEQRTNFEQGTLI</sequence>
<dbReference type="EMBL" id="UINC01120253">
    <property type="protein sequence ID" value="SVC94627.1"/>
    <property type="molecule type" value="Genomic_DNA"/>
</dbReference>
<dbReference type="AlphaFoldDB" id="A0A382RBW3"/>
<evidence type="ECO:0000313" key="1">
    <source>
        <dbReference type="EMBL" id="SVC94627.1"/>
    </source>
</evidence>
<gene>
    <name evidence="1" type="ORF">METZ01_LOCUS347481</name>
</gene>
<feature type="non-terminal residue" evidence="1">
    <location>
        <position position="81"/>
    </location>
</feature>